<dbReference type="Proteomes" id="UP000003684">
    <property type="component" value="Unassembled WGS sequence"/>
</dbReference>
<gene>
    <name evidence="1" type="ORF">HMPREF9209_0365</name>
</gene>
<proteinExistence type="predicted"/>
<organism evidence="1 2">
    <name type="scientific">Lactobacillus gasseri 224-1</name>
    <dbReference type="NCBI Taxonomy" id="679196"/>
    <lineage>
        <taxon>Bacteria</taxon>
        <taxon>Bacillati</taxon>
        <taxon>Bacillota</taxon>
        <taxon>Bacilli</taxon>
        <taxon>Lactobacillales</taxon>
        <taxon>Lactobacillaceae</taxon>
        <taxon>Lactobacillus</taxon>
    </lineage>
</organism>
<evidence type="ECO:0000313" key="2">
    <source>
        <dbReference type="Proteomes" id="UP000003684"/>
    </source>
</evidence>
<accession>D1YH12</accession>
<reference evidence="1 2" key="1">
    <citation type="submission" date="2009-12" db="EMBL/GenBank/DDBJ databases">
        <title>Genome Sequence of Lactobacillus gasseri 224-1.</title>
        <authorList>
            <person name="Durkin A.S."/>
            <person name="Madupu R."/>
            <person name="Torralba M."/>
            <person name="Methe B."/>
            <person name="Sutton G."/>
            <person name="Strausberg R.L."/>
            <person name="Nelson K.E."/>
        </authorList>
    </citation>
    <scope>NUCLEOTIDE SEQUENCE [LARGE SCALE GENOMIC DNA]</scope>
    <source>
        <strain evidence="1 2">224-1</strain>
    </source>
</reference>
<evidence type="ECO:0000313" key="1">
    <source>
        <dbReference type="EMBL" id="EFB62895.1"/>
    </source>
</evidence>
<sequence length="139" mass="16344">MNDFYKNEILWAALGADVPNSFVYDLSKTRFKDAFYSYDINNKVIKEELKNNQKAYDEKLTTLDSMYLESSCFLAVDKNRILYYVQPAGFYGQTIYDIYTDNQPVSQNKIDRIIELAKGIPAKYIRLKKLYKQLKEFGK</sequence>
<protein>
    <submittedName>
        <fullName evidence="1">Uncharacterized protein</fullName>
    </submittedName>
</protein>
<dbReference type="AlphaFoldDB" id="D1YH12"/>
<dbReference type="EMBL" id="ADFT01000011">
    <property type="protein sequence ID" value="EFB62895.1"/>
    <property type="molecule type" value="Genomic_DNA"/>
</dbReference>
<comment type="caution">
    <text evidence="1">The sequence shown here is derived from an EMBL/GenBank/DDBJ whole genome shotgun (WGS) entry which is preliminary data.</text>
</comment>
<name>D1YH12_LACGS</name>